<organism evidence="2 3">
    <name type="scientific">Leptidea sinapis</name>
    <dbReference type="NCBI Taxonomy" id="189913"/>
    <lineage>
        <taxon>Eukaryota</taxon>
        <taxon>Metazoa</taxon>
        <taxon>Ecdysozoa</taxon>
        <taxon>Arthropoda</taxon>
        <taxon>Hexapoda</taxon>
        <taxon>Insecta</taxon>
        <taxon>Pterygota</taxon>
        <taxon>Neoptera</taxon>
        <taxon>Endopterygota</taxon>
        <taxon>Lepidoptera</taxon>
        <taxon>Glossata</taxon>
        <taxon>Ditrysia</taxon>
        <taxon>Papilionoidea</taxon>
        <taxon>Pieridae</taxon>
        <taxon>Dismorphiinae</taxon>
        <taxon>Leptidea</taxon>
    </lineage>
</organism>
<feature type="transmembrane region" description="Helical" evidence="1">
    <location>
        <begin position="270"/>
        <end position="289"/>
    </location>
</feature>
<accession>A0A5E4QN38</accession>
<keyword evidence="1" id="KW-0812">Transmembrane</keyword>
<gene>
    <name evidence="2" type="ORF">LSINAPIS_LOCUS10030</name>
</gene>
<dbReference type="GO" id="GO:0016020">
    <property type="term" value="C:membrane"/>
    <property type="evidence" value="ECO:0007669"/>
    <property type="project" value="InterPro"/>
</dbReference>
<proteinExistence type="predicted"/>
<dbReference type="GO" id="GO:0140359">
    <property type="term" value="F:ABC-type transporter activity"/>
    <property type="evidence" value="ECO:0007669"/>
    <property type="project" value="InterPro"/>
</dbReference>
<keyword evidence="3" id="KW-1185">Reference proteome</keyword>
<keyword evidence="1" id="KW-1133">Transmembrane helix</keyword>
<name>A0A5E4QN38_9NEOP</name>
<dbReference type="EMBL" id="FZQP02003967">
    <property type="protein sequence ID" value="VVC99088.1"/>
    <property type="molecule type" value="Genomic_DNA"/>
</dbReference>
<dbReference type="PANTHER" id="PTHR19229">
    <property type="entry name" value="ATP-BINDING CASSETTE TRANSPORTER SUBFAMILY A ABCA"/>
    <property type="match status" value="1"/>
</dbReference>
<dbReference type="InterPro" id="IPR026082">
    <property type="entry name" value="ABCA"/>
</dbReference>
<dbReference type="GO" id="GO:0005319">
    <property type="term" value="F:lipid transporter activity"/>
    <property type="evidence" value="ECO:0007669"/>
    <property type="project" value="TreeGrafter"/>
</dbReference>
<evidence type="ECO:0000256" key="1">
    <source>
        <dbReference type="SAM" id="Phobius"/>
    </source>
</evidence>
<dbReference type="PANTHER" id="PTHR19229:SF250">
    <property type="entry name" value="ABC TRANSPORTER DOMAIN-CONTAINING PROTEIN-RELATED"/>
    <property type="match status" value="1"/>
</dbReference>
<evidence type="ECO:0000313" key="2">
    <source>
        <dbReference type="EMBL" id="VVC99088.1"/>
    </source>
</evidence>
<reference evidence="2 3" key="1">
    <citation type="submission" date="2017-07" db="EMBL/GenBank/DDBJ databases">
        <authorList>
            <person name="Talla V."/>
            <person name="Backstrom N."/>
        </authorList>
    </citation>
    <scope>NUCLEOTIDE SEQUENCE [LARGE SCALE GENOMIC DNA]</scope>
</reference>
<feature type="transmembrane region" description="Helical" evidence="1">
    <location>
        <begin position="229"/>
        <end position="250"/>
    </location>
</feature>
<keyword evidence="1" id="KW-0472">Membrane</keyword>
<dbReference type="Proteomes" id="UP000324832">
    <property type="component" value="Unassembled WGS sequence"/>
</dbReference>
<protein>
    <submittedName>
        <fullName evidence="2">Uncharacterized protein</fullName>
    </submittedName>
</protein>
<sequence>MKGVLFVLMWKHLVVRLRRFIQTPVEFLSPLIYFILLFCIKVYVLDEVDLDRANTTQTHEVHNTDPFLLDSVQPPHEIYYTPDNELTKTLMDKVVEKLGEGSNGIRGYKVKKVGLFNESAIQNIVESMTFMDAVVIFQNVTDSWPDRLIYTIRMGVKFLTQTYESQDTHTGQHEMFGTIYEQFLRLQWAVDTAYLELLSGNKINQRLTLQEFPYVTHEMNPWADSVTGVLVYLCLLALLLVFVFLAVRTVDERLMGIQELIKMVGVSSNMINLCHLLNVLPAGILYAVVPSILLTITSKPLLFHTSAFLVSIMLLLHFISTVVLALMVGNMINTDNFKFNIMKQSSR</sequence>
<evidence type="ECO:0000313" key="3">
    <source>
        <dbReference type="Proteomes" id="UP000324832"/>
    </source>
</evidence>
<dbReference type="AlphaFoldDB" id="A0A5E4QN38"/>
<feature type="transmembrane region" description="Helical" evidence="1">
    <location>
        <begin position="301"/>
        <end position="328"/>
    </location>
</feature>